<comment type="caution">
    <text evidence="5">The sequence shown here is derived from an EMBL/GenBank/DDBJ whole genome shotgun (WGS) entry which is preliminary data.</text>
</comment>
<sequence length="131" mass="14720">MQSYLGATFCLQPPGDTATRKGIFDSLMVGCIPVIFDEQQLEFQYELHIPSPEAISVLISKEHQDNIFEYLESIPTERVRALRDAISKMGHSLQYAKEQPLNADPDALDVAISHLLDLEESGSYMNCVRSM</sequence>
<comment type="subcellular location">
    <subcellularLocation>
        <location evidence="1">Golgi apparatus membrane</location>
        <topology evidence="1">Single-pass type II membrane protein</topology>
    </subcellularLocation>
</comment>
<dbReference type="EMBL" id="LGRX02027929">
    <property type="protein sequence ID" value="KAK3248625.1"/>
    <property type="molecule type" value="Genomic_DNA"/>
</dbReference>
<organism evidence="5 6">
    <name type="scientific">Cymbomonas tetramitiformis</name>
    <dbReference type="NCBI Taxonomy" id="36881"/>
    <lineage>
        <taxon>Eukaryota</taxon>
        <taxon>Viridiplantae</taxon>
        <taxon>Chlorophyta</taxon>
        <taxon>Pyramimonadophyceae</taxon>
        <taxon>Pyramimonadales</taxon>
        <taxon>Pyramimonadaceae</taxon>
        <taxon>Cymbomonas</taxon>
    </lineage>
</organism>
<comment type="similarity">
    <text evidence="2">Belongs to the glycosyltransferase 47 family.</text>
</comment>
<dbReference type="Proteomes" id="UP001190700">
    <property type="component" value="Unassembled WGS sequence"/>
</dbReference>
<protein>
    <recommendedName>
        <fullName evidence="4">Exostosin GT47 domain-containing protein</fullName>
    </recommendedName>
</protein>
<keyword evidence="6" id="KW-1185">Reference proteome</keyword>
<dbReference type="Pfam" id="PF03016">
    <property type="entry name" value="Exostosin_GT47"/>
    <property type="match status" value="1"/>
</dbReference>
<dbReference type="InterPro" id="IPR004263">
    <property type="entry name" value="Exostosin"/>
</dbReference>
<dbReference type="GO" id="GO:0000139">
    <property type="term" value="C:Golgi membrane"/>
    <property type="evidence" value="ECO:0007669"/>
    <property type="project" value="UniProtKB-SubCell"/>
</dbReference>
<evidence type="ECO:0000313" key="6">
    <source>
        <dbReference type="Proteomes" id="UP001190700"/>
    </source>
</evidence>
<gene>
    <name evidence="5" type="ORF">CYMTET_41916</name>
</gene>
<dbReference type="PANTHER" id="PTHR11062">
    <property type="entry name" value="EXOSTOSIN HEPARAN SULFATE GLYCOSYLTRANSFERASE -RELATED"/>
    <property type="match status" value="1"/>
</dbReference>
<evidence type="ECO:0000256" key="2">
    <source>
        <dbReference type="ARBA" id="ARBA00010271"/>
    </source>
</evidence>
<keyword evidence="3" id="KW-0333">Golgi apparatus</keyword>
<dbReference type="InterPro" id="IPR040911">
    <property type="entry name" value="Exostosin_GT47"/>
</dbReference>
<evidence type="ECO:0000313" key="5">
    <source>
        <dbReference type="EMBL" id="KAK3248625.1"/>
    </source>
</evidence>
<reference evidence="5 6" key="1">
    <citation type="journal article" date="2015" name="Genome Biol. Evol.">
        <title>Comparative Genomics of a Bacterivorous Green Alga Reveals Evolutionary Causalities and Consequences of Phago-Mixotrophic Mode of Nutrition.</title>
        <authorList>
            <person name="Burns J.A."/>
            <person name="Paasch A."/>
            <person name="Narechania A."/>
            <person name="Kim E."/>
        </authorList>
    </citation>
    <scope>NUCLEOTIDE SEQUENCE [LARGE SCALE GENOMIC DNA]</scope>
    <source>
        <strain evidence="5 6">PLY_AMNH</strain>
    </source>
</reference>
<proteinExistence type="inferred from homology"/>
<name>A0AAE0C730_9CHLO</name>
<evidence type="ECO:0000256" key="3">
    <source>
        <dbReference type="ARBA" id="ARBA00023034"/>
    </source>
</evidence>
<dbReference type="GO" id="GO:0016757">
    <property type="term" value="F:glycosyltransferase activity"/>
    <property type="evidence" value="ECO:0007669"/>
    <property type="project" value="InterPro"/>
</dbReference>
<feature type="domain" description="Exostosin GT47" evidence="4">
    <location>
        <begin position="4"/>
        <end position="62"/>
    </location>
</feature>
<evidence type="ECO:0000256" key="1">
    <source>
        <dbReference type="ARBA" id="ARBA00004323"/>
    </source>
</evidence>
<dbReference type="AlphaFoldDB" id="A0AAE0C730"/>
<evidence type="ECO:0000259" key="4">
    <source>
        <dbReference type="Pfam" id="PF03016"/>
    </source>
</evidence>
<dbReference type="PANTHER" id="PTHR11062:SF117">
    <property type="entry name" value="XYLOGLUCAN-SPECIFIC GALACTURONOSYLTRANSFERASE 1"/>
    <property type="match status" value="1"/>
</dbReference>
<accession>A0AAE0C730</accession>